<reference evidence="1" key="1">
    <citation type="journal article" date="2023" name="GigaByte">
        <title>Genome assembly of the bearded iris, Iris pallida Lam.</title>
        <authorList>
            <person name="Bruccoleri R.E."/>
            <person name="Oakeley E.J."/>
            <person name="Faust A.M.E."/>
            <person name="Altorfer M."/>
            <person name="Dessus-Babus S."/>
            <person name="Burckhardt D."/>
            <person name="Oertli M."/>
            <person name="Naumann U."/>
            <person name="Petersen F."/>
            <person name="Wong J."/>
        </authorList>
    </citation>
    <scope>NUCLEOTIDE SEQUENCE</scope>
    <source>
        <strain evidence="1">GSM-AAB239-AS_SAM_17_03QT</strain>
    </source>
</reference>
<gene>
    <name evidence="1" type="ORF">M6B38_374180</name>
</gene>
<organism evidence="1 2">
    <name type="scientific">Iris pallida</name>
    <name type="common">Sweet iris</name>
    <dbReference type="NCBI Taxonomy" id="29817"/>
    <lineage>
        <taxon>Eukaryota</taxon>
        <taxon>Viridiplantae</taxon>
        <taxon>Streptophyta</taxon>
        <taxon>Embryophyta</taxon>
        <taxon>Tracheophyta</taxon>
        <taxon>Spermatophyta</taxon>
        <taxon>Magnoliopsida</taxon>
        <taxon>Liliopsida</taxon>
        <taxon>Asparagales</taxon>
        <taxon>Iridaceae</taxon>
        <taxon>Iridoideae</taxon>
        <taxon>Irideae</taxon>
        <taxon>Iris</taxon>
    </lineage>
</organism>
<dbReference type="AlphaFoldDB" id="A0AAX6GCK9"/>
<keyword evidence="2" id="KW-1185">Reference proteome</keyword>
<evidence type="ECO:0000313" key="2">
    <source>
        <dbReference type="Proteomes" id="UP001140949"/>
    </source>
</evidence>
<evidence type="ECO:0000313" key="1">
    <source>
        <dbReference type="EMBL" id="KAJ6826127.1"/>
    </source>
</evidence>
<comment type="caution">
    <text evidence="1">The sequence shown here is derived from an EMBL/GenBank/DDBJ whole genome shotgun (WGS) entry which is preliminary data.</text>
</comment>
<reference evidence="1" key="2">
    <citation type="submission" date="2023-04" db="EMBL/GenBank/DDBJ databases">
        <authorList>
            <person name="Bruccoleri R.E."/>
            <person name="Oakeley E.J."/>
            <person name="Faust A.-M."/>
            <person name="Dessus-Babus S."/>
            <person name="Altorfer M."/>
            <person name="Burckhardt D."/>
            <person name="Oertli M."/>
            <person name="Naumann U."/>
            <person name="Petersen F."/>
            <person name="Wong J."/>
        </authorList>
    </citation>
    <scope>NUCLEOTIDE SEQUENCE</scope>
    <source>
        <strain evidence="1">GSM-AAB239-AS_SAM_17_03QT</strain>
        <tissue evidence="1">Leaf</tissue>
    </source>
</reference>
<proteinExistence type="predicted"/>
<protein>
    <submittedName>
        <fullName evidence="1">Uncharacterized protein</fullName>
    </submittedName>
</protein>
<sequence>MVYNLHVQFYIIHKYVIKKLVSCHTCIGQEKHCKIHYDALNRCHVYAAMSISLCAMHICISQIDLGFDGLNRSELGIYLRHMVEPDSS</sequence>
<accession>A0AAX6GCK9</accession>
<name>A0AAX6GCK9_IRIPA</name>
<dbReference type="EMBL" id="JANAVB010021197">
    <property type="protein sequence ID" value="KAJ6826127.1"/>
    <property type="molecule type" value="Genomic_DNA"/>
</dbReference>
<dbReference type="Proteomes" id="UP001140949">
    <property type="component" value="Unassembled WGS sequence"/>
</dbReference>